<feature type="compositionally biased region" description="Basic and acidic residues" evidence="1">
    <location>
        <begin position="1"/>
        <end position="27"/>
    </location>
</feature>
<name>A0A371RI97_9PROT</name>
<evidence type="ECO:0000313" key="3">
    <source>
        <dbReference type="EMBL" id="RFB05160.1"/>
    </source>
</evidence>
<protein>
    <recommendedName>
        <fullName evidence="2">Anti-sigma factor NepR domain-containing protein</fullName>
    </recommendedName>
</protein>
<dbReference type="EMBL" id="QUQO01000001">
    <property type="protein sequence ID" value="RFB05160.1"/>
    <property type="molecule type" value="Genomic_DNA"/>
</dbReference>
<dbReference type="InParanoid" id="A0A371RI97"/>
<feature type="region of interest" description="Disordered" evidence="1">
    <location>
        <begin position="1"/>
        <end position="32"/>
    </location>
</feature>
<evidence type="ECO:0000259" key="2">
    <source>
        <dbReference type="Pfam" id="PF18557"/>
    </source>
</evidence>
<dbReference type="Proteomes" id="UP000264589">
    <property type="component" value="Unassembled WGS sequence"/>
</dbReference>
<organism evidence="3 4">
    <name type="scientific">Parvularcula marina</name>
    <dbReference type="NCBI Taxonomy" id="2292771"/>
    <lineage>
        <taxon>Bacteria</taxon>
        <taxon>Pseudomonadati</taxon>
        <taxon>Pseudomonadota</taxon>
        <taxon>Alphaproteobacteria</taxon>
        <taxon>Parvularculales</taxon>
        <taxon>Parvularculaceae</taxon>
        <taxon>Parvularcula</taxon>
    </lineage>
</organism>
<comment type="caution">
    <text evidence="3">The sequence shown here is derived from an EMBL/GenBank/DDBJ whole genome shotgun (WGS) entry which is preliminary data.</text>
</comment>
<dbReference type="Pfam" id="PF18557">
    <property type="entry name" value="NepR"/>
    <property type="match status" value="1"/>
</dbReference>
<dbReference type="AlphaFoldDB" id="A0A371RI97"/>
<evidence type="ECO:0000313" key="4">
    <source>
        <dbReference type="Proteomes" id="UP000264589"/>
    </source>
</evidence>
<dbReference type="InterPro" id="IPR041649">
    <property type="entry name" value="NepR"/>
</dbReference>
<reference evidence="3 4" key="1">
    <citation type="submission" date="2018-08" db="EMBL/GenBank/DDBJ databases">
        <title>Parvularcula sp. SM1705, isolated from surface water of the South Sea China.</title>
        <authorList>
            <person name="Sun L."/>
        </authorList>
    </citation>
    <scope>NUCLEOTIDE SEQUENCE [LARGE SCALE GENOMIC DNA]</scope>
    <source>
        <strain evidence="3 4">SM1705</strain>
    </source>
</reference>
<accession>A0A371RI97</accession>
<gene>
    <name evidence="3" type="ORF">DX908_07770</name>
</gene>
<keyword evidence="4" id="KW-1185">Reference proteome</keyword>
<sequence length="72" mass="8518">MILPDHDNPNDEFMTDQKDTNPLEKRERRMRTNRIGRQLRQIYDDVIQEDVPDDFLKLLEDADNNRSSSGDA</sequence>
<evidence type="ECO:0000256" key="1">
    <source>
        <dbReference type="SAM" id="MobiDB-lite"/>
    </source>
</evidence>
<proteinExistence type="predicted"/>
<feature type="domain" description="Anti-sigma factor NepR" evidence="2">
    <location>
        <begin position="34"/>
        <end position="64"/>
    </location>
</feature>